<dbReference type="SMART" id="SM01118">
    <property type="entry name" value="CYTH"/>
    <property type="match status" value="1"/>
</dbReference>
<dbReference type="PANTHER" id="PTHR40114">
    <property type="entry name" value="SLR0698 PROTEIN"/>
    <property type="match status" value="1"/>
</dbReference>
<protein>
    <submittedName>
        <fullName evidence="3">CYTH domain-containing protein</fullName>
    </submittedName>
</protein>
<dbReference type="RefSeq" id="WP_194367651.1">
    <property type="nucleotide sequence ID" value="NZ_CP054493.1"/>
</dbReference>
<evidence type="ECO:0000259" key="2">
    <source>
        <dbReference type="PROSITE" id="PS51707"/>
    </source>
</evidence>
<reference evidence="3 4" key="1">
    <citation type="submission" date="2020-05" db="EMBL/GenBank/DDBJ databases">
        <title>Sulfurimonas marisnigri, sp. nov., and Sulfurimonas baltica, sp. nov., manganese oxide reducing chemolithoautotrophs of the class Epsilonproteobacteria isolated from the pelagic redoxclines of the Black and Baltic Seas and emended description of the genus Sulfurimonas.</title>
        <authorList>
            <person name="Henkel J.V."/>
            <person name="Laudan C."/>
            <person name="Werner J."/>
            <person name="Neu T."/>
            <person name="Plewe S."/>
            <person name="Sproer C."/>
            <person name="Bunk B."/>
            <person name="Schulz-Vogt H.N."/>
        </authorList>
    </citation>
    <scope>NUCLEOTIDE SEQUENCE [LARGE SCALE GENOMIC DNA]</scope>
    <source>
        <strain evidence="3 4">SoZ1</strain>
    </source>
</reference>
<dbReference type="InterPro" id="IPR033469">
    <property type="entry name" value="CYTH-like_dom_sf"/>
</dbReference>
<feature type="domain" description="CYTH" evidence="2">
    <location>
        <begin position="2"/>
        <end position="148"/>
    </location>
</feature>
<keyword evidence="4" id="KW-1185">Reference proteome</keyword>
<dbReference type="InterPro" id="IPR023577">
    <property type="entry name" value="CYTH_domain"/>
</dbReference>
<dbReference type="CDD" id="cd07891">
    <property type="entry name" value="CYTH-like_CthTTM-like_1"/>
    <property type="match status" value="1"/>
</dbReference>
<dbReference type="Proteomes" id="UP000593836">
    <property type="component" value="Chromosome"/>
</dbReference>
<name>A0A7S7M216_9BACT</name>
<dbReference type="InterPro" id="IPR012042">
    <property type="entry name" value="NeuTTM/CthTTM-like"/>
</dbReference>
<evidence type="ECO:0000256" key="1">
    <source>
        <dbReference type="PIRSR" id="PIRSR016487-1"/>
    </source>
</evidence>
<dbReference type="AlphaFoldDB" id="A0A7S7M216"/>
<evidence type="ECO:0000313" key="4">
    <source>
        <dbReference type="Proteomes" id="UP000593836"/>
    </source>
</evidence>
<dbReference type="Gene3D" id="2.40.320.10">
    <property type="entry name" value="Hypothetical Protein Pfu-838710-001"/>
    <property type="match status" value="1"/>
</dbReference>
<dbReference type="PIRSF" id="PIRSF016487">
    <property type="entry name" value="CYTH_UCP016487"/>
    <property type="match status" value="1"/>
</dbReference>
<dbReference type="EMBL" id="CP054493">
    <property type="protein sequence ID" value="QOY55612.1"/>
    <property type="molecule type" value="Genomic_DNA"/>
</dbReference>
<gene>
    <name evidence="3" type="ORF">HUE87_05125</name>
</gene>
<dbReference type="KEGG" id="smas:HUE87_05125"/>
<accession>A0A7S7M216</accession>
<dbReference type="PROSITE" id="PS51707">
    <property type="entry name" value="CYTH"/>
    <property type="match status" value="1"/>
</dbReference>
<dbReference type="SUPFAM" id="SSF55154">
    <property type="entry name" value="CYTH-like phosphatases"/>
    <property type="match status" value="1"/>
</dbReference>
<sequence length="158" mass="18538">MGLEIERKFLIDIDKVENLENGYEIKQGYIQTKDKTTVRVRVKGDEAFITIKGKNVGASRVEFEYSIPLDDANEMLEKLCSKPFIDKKRYLVEHKNHTWEIDVFHKENEGLIVAEVELEDENEIVELPKWIVKEVTGDARYYNSNLLENPFSKWETNL</sequence>
<dbReference type="PANTHER" id="PTHR40114:SF1">
    <property type="entry name" value="SLR0698 PROTEIN"/>
    <property type="match status" value="1"/>
</dbReference>
<feature type="active site" description="Proton acceptor" evidence="1">
    <location>
        <position position="29"/>
    </location>
</feature>
<evidence type="ECO:0000313" key="3">
    <source>
        <dbReference type="EMBL" id="QOY55612.1"/>
    </source>
</evidence>
<organism evidence="3 4">
    <name type="scientific">Candidatus Sulfurimonas marisnigri</name>
    <dbReference type="NCBI Taxonomy" id="2740405"/>
    <lineage>
        <taxon>Bacteria</taxon>
        <taxon>Pseudomonadati</taxon>
        <taxon>Campylobacterota</taxon>
        <taxon>Epsilonproteobacteria</taxon>
        <taxon>Campylobacterales</taxon>
        <taxon>Sulfurimonadaceae</taxon>
        <taxon>Sulfurimonas</taxon>
    </lineage>
</organism>
<dbReference type="Pfam" id="PF01928">
    <property type="entry name" value="CYTH"/>
    <property type="match status" value="1"/>
</dbReference>
<proteinExistence type="predicted"/>